<organism evidence="2 3">
    <name type="scientific">Elysia marginata</name>
    <dbReference type="NCBI Taxonomy" id="1093978"/>
    <lineage>
        <taxon>Eukaryota</taxon>
        <taxon>Metazoa</taxon>
        <taxon>Spiralia</taxon>
        <taxon>Lophotrochozoa</taxon>
        <taxon>Mollusca</taxon>
        <taxon>Gastropoda</taxon>
        <taxon>Heterobranchia</taxon>
        <taxon>Euthyneura</taxon>
        <taxon>Panpulmonata</taxon>
        <taxon>Sacoglossa</taxon>
        <taxon>Placobranchoidea</taxon>
        <taxon>Plakobranchidae</taxon>
        <taxon>Elysia</taxon>
    </lineage>
</organism>
<evidence type="ECO:0000313" key="2">
    <source>
        <dbReference type="EMBL" id="GFR97495.1"/>
    </source>
</evidence>
<proteinExistence type="predicted"/>
<dbReference type="InterPro" id="IPR036397">
    <property type="entry name" value="RNaseH_sf"/>
</dbReference>
<keyword evidence="3" id="KW-1185">Reference proteome</keyword>
<dbReference type="EMBL" id="BMAT01005639">
    <property type="protein sequence ID" value="GFR97495.1"/>
    <property type="molecule type" value="Genomic_DNA"/>
</dbReference>
<dbReference type="InterPro" id="IPR050951">
    <property type="entry name" value="Retrovirus_Pol_polyprotein"/>
</dbReference>
<dbReference type="Pfam" id="PF00665">
    <property type="entry name" value="rve"/>
    <property type="match status" value="1"/>
</dbReference>
<dbReference type="FunFam" id="3.30.420.10:FF:000032">
    <property type="entry name" value="Retrovirus-related Pol polyprotein from transposon 297-like Protein"/>
    <property type="match status" value="1"/>
</dbReference>
<dbReference type="Gene3D" id="3.30.420.10">
    <property type="entry name" value="Ribonuclease H-like superfamily/Ribonuclease H"/>
    <property type="match status" value="1"/>
</dbReference>
<dbReference type="InterPro" id="IPR041588">
    <property type="entry name" value="Integrase_H2C2"/>
</dbReference>
<comment type="caution">
    <text evidence="2">The sequence shown here is derived from an EMBL/GenBank/DDBJ whole genome shotgun (WGS) entry which is preliminary data.</text>
</comment>
<dbReference type="Pfam" id="PF17921">
    <property type="entry name" value="Integrase_H2C2"/>
    <property type="match status" value="1"/>
</dbReference>
<dbReference type="PANTHER" id="PTHR37984">
    <property type="entry name" value="PROTEIN CBG26694"/>
    <property type="match status" value="1"/>
</dbReference>
<evidence type="ECO:0000313" key="3">
    <source>
        <dbReference type="Proteomes" id="UP000762676"/>
    </source>
</evidence>
<protein>
    <submittedName>
        <fullName evidence="2">Retrovirus-related Pol polyprotein from transposon 412</fullName>
    </submittedName>
</protein>
<name>A0AAV4HJ73_9GAST</name>
<dbReference type="Proteomes" id="UP000762676">
    <property type="component" value="Unassembled WGS sequence"/>
</dbReference>
<dbReference type="GO" id="GO:0015074">
    <property type="term" value="P:DNA integration"/>
    <property type="evidence" value="ECO:0007669"/>
    <property type="project" value="InterPro"/>
</dbReference>
<feature type="domain" description="Integrase catalytic" evidence="1">
    <location>
        <begin position="56"/>
        <end position="201"/>
    </location>
</feature>
<reference evidence="2 3" key="1">
    <citation type="journal article" date="2021" name="Elife">
        <title>Chloroplast acquisition without the gene transfer in kleptoplastic sea slugs, Plakobranchus ocellatus.</title>
        <authorList>
            <person name="Maeda T."/>
            <person name="Takahashi S."/>
            <person name="Yoshida T."/>
            <person name="Shimamura S."/>
            <person name="Takaki Y."/>
            <person name="Nagai Y."/>
            <person name="Toyoda A."/>
            <person name="Suzuki Y."/>
            <person name="Arimoto A."/>
            <person name="Ishii H."/>
            <person name="Satoh N."/>
            <person name="Nishiyama T."/>
            <person name="Hasebe M."/>
            <person name="Maruyama T."/>
            <person name="Minagawa J."/>
            <person name="Obokata J."/>
            <person name="Shigenobu S."/>
        </authorList>
    </citation>
    <scope>NUCLEOTIDE SEQUENCE [LARGE SCALE GENOMIC DNA]</scope>
</reference>
<dbReference type="InterPro" id="IPR001584">
    <property type="entry name" value="Integrase_cat-core"/>
</dbReference>
<dbReference type="PROSITE" id="PS50994">
    <property type="entry name" value="INTEGRASE"/>
    <property type="match status" value="1"/>
</dbReference>
<dbReference type="AlphaFoldDB" id="A0AAV4HJ73"/>
<dbReference type="GO" id="GO:0003676">
    <property type="term" value="F:nucleic acid binding"/>
    <property type="evidence" value="ECO:0007669"/>
    <property type="project" value="InterPro"/>
</dbReference>
<accession>A0AAV4HJ73</accession>
<dbReference type="Gene3D" id="1.10.340.70">
    <property type="match status" value="1"/>
</dbReference>
<dbReference type="SUPFAM" id="SSF53098">
    <property type="entry name" value="Ribonuclease H-like"/>
    <property type="match status" value="1"/>
</dbReference>
<gene>
    <name evidence="2" type="ORF">ElyMa_002746400</name>
</gene>
<sequence length="201" mass="22810">MHDGIGHPGRDRTTPLAKERFWWPSMCKDIEAWCKDCPRCLRRKTQPAVAPLVTIKTTQPMELVCMDYLTNEPSAGGFENVLVITDHFTRFAQAIPIKNQTARTTAEALFTTFIGHYGFPERLHSDQGANFESKIIKELCQLAGVAKSRTSSYHPMGNGQTKRFNQTLLGMLGTLEADKKREWHKSLTHAYNSTTHQFNQI</sequence>
<dbReference type="PANTHER" id="PTHR37984:SF15">
    <property type="entry name" value="INTEGRASE CATALYTIC DOMAIN-CONTAINING PROTEIN"/>
    <property type="match status" value="1"/>
</dbReference>
<evidence type="ECO:0000259" key="1">
    <source>
        <dbReference type="PROSITE" id="PS50994"/>
    </source>
</evidence>
<dbReference type="InterPro" id="IPR012337">
    <property type="entry name" value="RNaseH-like_sf"/>
</dbReference>